<reference evidence="2 3" key="1">
    <citation type="submission" date="2024-09" db="EMBL/GenBank/DDBJ databases">
        <authorList>
            <person name="Sun Q."/>
            <person name="Mori K."/>
        </authorList>
    </citation>
    <scope>NUCLEOTIDE SEQUENCE [LARGE SCALE GENOMIC DNA]</scope>
    <source>
        <strain evidence="2 3">JCM 3028</strain>
    </source>
</reference>
<name>A0ABV5TIW7_9ACTN</name>
<proteinExistence type="predicted"/>
<dbReference type="EMBL" id="JBHMBS010000012">
    <property type="protein sequence ID" value="MFB9678836.1"/>
    <property type="molecule type" value="Genomic_DNA"/>
</dbReference>
<evidence type="ECO:0000313" key="3">
    <source>
        <dbReference type="Proteomes" id="UP001589610"/>
    </source>
</evidence>
<evidence type="ECO:0000259" key="1">
    <source>
        <dbReference type="Pfam" id="PF18029"/>
    </source>
</evidence>
<organism evidence="2 3">
    <name type="scientific">Streptosporangium vulgare</name>
    <dbReference type="NCBI Taxonomy" id="46190"/>
    <lineage>
        <taxon>Bacteria</taxon>
        <taxon>Bacillati</taxon>
        <taxon>Actinomycetota</taxon>
        <taxon>Actinomycetes</taxon>
        <taxon>Streptosporangiales</taxon>
        <taxon>Streptosporangiaceae</taxon>
        <taxon>Streptosporangium</taxon>
    </lineage>
</organism>
<dbReference type="RefSeq" id="WP_386160010.1">
    <property type="nucleotide sequence ID" value="NZ_JBHMBS010000012.1"/>
</dbReference>
<dbReference type="PANTHER" id="PTHR35908:SF1">
    <property type="entry name" value="CONSERVED PROTEIN"/>
    <property type="match status" value="1"/>
</dbReference>
<feature type="domain" description="Glyoxalase-like" evidence="1">
    <location>
        <begin position="12"/>
        <end position="122"/>
    </location>
</feature>
<dbReference type="Pfam" id="PF18029">
    <property type="entry name" value="Glyoxalase_6"/>
    <property type="match status" value="1"/>
</dbReference>
<dbReference type="Gene3D" id="3.10.180.10">
    <property type="entry name" value="2,3-Dihydroxybiphenyl 1,2-Dioxygenase, domain 1"/>
    <property type="match status" value="1"/>
</dbReference>
<gene>
    <name evidence="2" type="ORF">ACFFRH_25425</name>
</gene>
<dbReference type="InterPro" id="IPR029068">
    <property type="entry name" value="Glyas_Bleomycin-R_OHBP_Dase"/>
</dbReference>
<comment type="caution">
    <text evidence="2">The sequence shown here is derived from an EMBL/GenBank/DDBJ whole genome shotgun (WGS) entry which is preliminary data.</text>
</comment>
<protein>
    <submittedName>
        <fullName evidence="2">VOC family protein</fullName>
    </submittedName>
</protein>
<keyword evidence="3" id="KW-1185">Reference proteome</keyword>
<dbReference type="Proteomes" id="UP001589610">
    <property type="component" value="Unassembled WGS sequence"/>
</dbReference>
<evidence type="ECO:0000313" key="2">
    <source>
        <dbReference type="EMBL" id="MFB9678836.1"/>
    </source>
</evidence>
<accession>A0ABV5TIW7</accession>
<dbReference type="PANTHER" id="PTHR35908">
    <property type="entry name" value="HYPOTHETICAL FUSION PROTEIN"/>
    <property type="match status" value="1"/>
</dbReference>
<sequence length="130" mass="14376">MRGRTDSHYWGVVLDAPDAQELARFYARLLDWKITKDEPGWATVAPADGVTYLGFQTSPNYVRPVWPNADGSQQMMMHLDLEVGDLYGAVTHAIETGATLAAHQPQDDVRVLLDPAGHPFCLYTDSGEDT</sequence>
<dbReference type="CDD" id="cd06587">
    <property type="entry name" value="VOC"/>
    <property type="match status" value="1"/>
</dbReference>
<dbReference type="SUPFAM" id="SSF54593">
    <property type="entry name" value="Glyoxalase/Bleomycin resistance protein/Dihydroxybiphenyl dioxygenase"/>
    <property type="match status" value="1"/>
</dbReference>
<dbReference type="InterPro" id="IPR041581">
    <property type="entry name" value="Glyoxalase_6"/>
</dbReference>